<dbReference type="InterPro" id="IPR000182">
    <property type="entry name" value="GNAT_dom"/>
</dbReference>
<name>A0A2A9CX26_9MICO</name>
<dbReference type="InterPro" id="IPR045078">
    <property type="entry name" value="TST/MPST-like"/>
</dbReference>
<protein>
    <submittedName>
        <fullName evidence="6">Ribosomal-protein-alanine acetyltransferase</fullName>
    </submittedName>
</protein>
<dbReference type="GO" id="GO:0004792">
    <property type="term" value="F:thiosulfate-cyanide sulfurtransferase activity"/>
    <property type="evidence" value="ECO:0007669"/>
    <property type="project" value="InterPro"/>
</dbReference>
<feature type="domain" description="Rhodanese" evidence="4">
    <location>
        <begin position="350"/>
        <end position="464"/>
    </location>
</feature>
<gene>
    <name evidence="6" type="ORF">ATL40_0532</name>
</gene>
<dbReference type="OrthoDB" id="9770030at2"/>
<dbReference type="PROSITE" id="PS51186">
    <property type="entry name" value="GNAT"/>
    <property type="match status" value="1"/>
</dbReference>
<proteinExistence type="predicted"/>
<dbReference type="GO" id="GO:0008080">
    <property type="term" value="F:N-acetyltransferase activity"/>
    <property type="evidence" value="ECO:0007669"/>
    <property type="project" value="InterPro"/>
</dbReference>
<accession>A0A2A9CX26</accession>
<dbReference type="NCBIfam" id="TIGR01575">
    <property type="entry name" value="rimI"/>
    <property type="match status" value="1"/>
</dbReference>
<dbReference type="Pfam" id="PF00583">
    <property type="entry name" value="Acetyltransf_1"/>
    <property type="match status" value="1"/>
</dbReference>
<dbReference type="InterPro" id="IPR001763">
    <property type="entry name" value="Rhodanese-like_dom"/>
</dbReference>
<evidence type="ECO:0000313" key="7">
    <source>
        <dbReference type="Proteomes" id="UP000224915"/>
    </source>
</evidence>
<dbReference type="Gene3D" id="3.40.630.30">
    <property type="match status" value="1"/>
</dbReference>
<dbReference type="AlphaFoldDB" id="A0A2A9CX26"/>
<reference evidence="6 7" key="1">
    <citation type="submission" date="2017-10" db="EMBL/GenBank/DDBJ databases">
        <title>Sequencing the genomes of 1000 actinobacteria strains.</title>
        <authorList>
            <person name="Klenk H.-P."/>
        </authorList>
    </citation>
    <scope>NUCLEOTIDE SEQUENCE [LARGE SCALE GENOMIC DNA]</scope>
    <source>
        <strain evidence="6 7">DSM 21801</strain>
    </source>
</reference>
<keyword evidence="2" id="KW-0677">Repeat</keyword>
<dbReference type="SUPFAM" id="SSF55729">
    <property type="entry name" value="Acyl-CoA N-acyltransferases (Nat)"/>
    <property type="match status" value="1"/>
</dbReference>
<dbReference type="PROSITE" id="PS00380">
    <property type="entry name" value="RHODANESE_1"/>
    <property type="match status" value="1"/>
</dbReference>
<keyword evidence="1 6" id="KW-0808">Transferase</keyword>
<dbReference type="Pfam" id="PF00581">
    <property type="entry name" value="Rhodanese"/>
    <property type="match status" value="2"/>
</dbReference>
<comment type="caution">
    <text evidence="6">The sequence shown here is derived from an EMBL/GenBank/DDBJ whole genome shotgun (WGS) entry which is preliminary data.</text>
</comment>
<dbReference type="Proteomes" id="UP000224915">
    <property type="component" value="Unassembled WGS sequence"/>
</dbReference>
<feature type="compositionally biased region" description="Low complexity" evidence="3">
    <location>
        <begin position="162"/>
        <end position="174"/>
    </location>
</feature>
<dbReference type="SUPFAM" id="SSF52821">
    <property type="entry name" value="Rhodanese/Cell cycle control phosphatase"/>
    <property type="match status" value="2"/>
</dbReference>
<dbReference type="InterPro" id="IPR001307">
    <property type="entry name" value="Thiosulphate_STrfase_CS"/>
</dbReference>
<feature type="domain" description="N-acetyltransferase" evidence="5">
    <location>
        <begin position="1"/>
        <end position="148"/>
    </location>
</feature>
<evidence type="ECO:0000256" key="3">
    <source>
        <dbReference type="SAM" id="MobiDB-lite"/>
    </source>
</evidence>
<evidence type="ECO:0000256" key="1">
    <source>
        <dbReference type="ARBA" id="ARBA00022679"/>
    </source>
</evidence>
<keyword evidence="7" id="KW-1185">Reference proteome</keyword>
<dbReference type="Gene3D" id="3.40.250.10">
    <property type="entry name" value="Rhodanese-like domain"/>
    <property type="match status" value="2"/>
</dbReference>
<dbReference type="InterPro" id="IPR006464">
    <property type="entry name" value="AcTrfase_RimI/Ard1"/>
</dbReference>
<sequence>MRLRPLTPEDLTTVMDLEAVLFGAGSWSRASYEAELAHPGKTYVAAVEDEDPTVLLGWAGVALDPEWTVTTIGVSPHAQRRGVGTALLDALIAAVREAGGEELFLEVRANDGAAAQMYRNAGFSPVALRRKYYQPEGLDAVVMRLPLAPSRTAGVGPVGAEATLPPAEPQTPTTAPTPPPPIAPAFVDVTAVRRAVWSPHAPVLLDVRWALGRSDGRESYLAGHLPGAVFVDLETELAAPASPALGRHPLPTTATLQEAARRWGITAQRDVVVYDDAGGTSAARAWWLLRAAGVRRVSILDGGLRAWVAAGEHLEEGAVRPRPGDITLEDPAAGAHLAVVDADGAAALAASADGVLLDARAGERFRGEVEPVDPRAGHIPGAVSAPTTENLTGDGHLRADLRDRFAALGVVAQAHDAAAEVAVYCGSGVTASHTVAVLASLGIDAALYPGSFSQWSNDPDREVAAGPA</sequence>
<dbReference type="EMBL" id="PDJD01000001">
    <property type="protein sequence ID" value="PFG18978.1"/>
    <property type="molecule type" value="Genomic_DNA"/>
</dbReference>
<evidence type="ECO:0000313" key="6">
    <source>
        <dbReference type="EMBL" id="PFG18978.1"/>
    </source>
</evidence>
<organism evidence="6 7">
    <name type="scientific">Serinibacter salmoneus</name>
    <dbReference type="NCBI Taxonomy" id="556530"/>
    <lineage>
        <taxon>Bacteria</taxon>
        <taxon>Bacillati</taxon>
        <taxon>Actinomycetota</taxon>
        <taxon>Actinomycetes</taxon>
        <taxon>Micrococcales</taxon>
        <taxon>Beutenbergiaceae</taxon>
        <taxon>Serinibacter</taxon>
    </lineage>
</organism>
<dbReference type="CDD" id="cd01448">
    <property type="entry name" value="TST_Repeat_1"/>
    <property type="match status" value="1"/>
</dbReference>
<dbReference type="CDD" id="cd04301">
    <property type="entry name" value="NAT_SF"/>
    <property type="match status" value="1"/>
</dbReference>
<feature type="region of interest" description="Disordered" evidence="3">
    <location>
        <begin position="154"/>
        <end position="180"/>
    </location>
</feature>
<dbReference type="PANTHER" id="PTHR11364">
    <property type="entry name" value="THIOSULFATE SULFERTANSFERASE"/>
    <property type="match status" value="1"/>
</dbReference>
<dbReference type="PROSITE" id="PS50206">
    <property type="entry name" value="RHODANESE_3"/>
    <property type="match status" value="2"/>
</dbReference>
<evidence type="ECO:0000259" key="4">
    <source>
        <dbReference type="PROSITE" id="PS50206"/>
    </source>
</evidence>
<dbReference type="InterPro" id="IPR016181">
    <property type="entry name" value="Acyl_CoA_acyltransferase"/>
</dbReference>
<dbReference type="PANTHER" id="PTHR11364:SF27">
    <property type="entry name" value="SULFURTRANSFERASE"/>
    <property type="match status" value="1"/>
</dbReference>
<evidence type="ECO:0000259" key="5">
    <source>
        <dbReference type="PROSITE" id="PS51186"/>
    </source>
</evidence>
<dbReference type="SMART" id="SM00450">
    <property type="entry name" value="RHOD"/>
    <property type="match status" value="2"/>
</dbReference>
<dbReference type="InterPro" id="IPR036873">
    <property type="entry name" value="Rhodanese-like_dom_sf"/>
</dbReference>
<dbReference type="CDD" id="cd01449">
    <property type="entry name" value="TST_Repeat_2"/>
    <property type="match status" value="1"/>
</dbReference>
<feature type="domain" description="Rhodanese" evidence="4">
    <location>
        <begin position="198"/>
        <end position="316"/>
    </location>
</feature>
<evidence type="ECO:0000256" key="2">
    <source>
        <dbReference type="ARBA" id="ARBA00022737"/>
    </source>
</evidence>